<proteinExistence type="predicted"/>
<reference evidence="2" key="1">
    <citation type="submission" date="2019-11" db="EMBL/GenBank/DDBJ databases">
        <authorList>
            <person name="Feng L."/>
        </authorList>
    </citation>
    <scope>NUCLEOTIDE SEQUENCE</scope>
    <source>
        <strain evidence="2">SsimulansLFYP27</strain>
    </source>
</reference>
<dbReference type="InterPro" id="IPR051162">
    <property type="entry name" value="T4SS_component"/>
</dbReference>
<name>A0A6N2Z6D6_STASI</name>
<dbReference type="EMBL" id="CACRUO010000015">
    <property type="protein sequence ID" value="VYT73596.1"/>
    <property type="molecule type" value="Genomic_DNA"/>
</dbReference>
<sequence length="890" mass="101469">MRHITSDLTKFPFRHVDENLLFTYNGEVWAFFRVAGFSYDLESYTTKMTAFYNQMDYLSKQVLDLHFLTIPNQSDASAIIDEHIERLNFKKDNQRYDLFKNGLKMLEAYKNVFKQKSKTKESRTYQLILGVQLNPKKNKFKKGNKGNQLIGNFRTFLKGLSTGVEYAVGFDGNILDETVAAYKAQSRSIEKSLSKVFSAGKTANSKQNQNRPVSAMKDFEIAYMVECNYSATPTASEVLFRDDLPYAEEVAVEHEGKQLKAYKPNKTKYQSLQSGLIREYDENTLVIKKRLNSKTETMYTRCIVASKFEDKMKFPNNEWIYKLQKRVNFPFTTSLRLHYKPNERTIKELSNVELEINAEQTEARKAGQKVDRQVKTNENKLVSVKEMMQSNGLPSYQFSVVFKVNAQDLDILDDRTKQLETELRKFQIEAVSPLGEQPALFMEQLPGGRQYLEDYQHDAEPGFFASAMFGATNSLGDDKGFPIGRTTDGKIVYIFPELSAKGFDTSVNKNIGLGTMVAGQTGFGKSVLMNYLSWWGALTGSYVFILDPKGDRKNWEKGLPGIPPEYIRVWTLGTSKEDKGSLDPFKVNDERDKAIESASNIFEYLLKAEYGKHKSNILSEAIIHASEQRDACMEYAIEYIGEMKKQADDSGNMIAEKHNALTELYEAFVQLQTKDFTSLLIAEKGQTTESLSFDKPIQVLMLENMTLPKKEKSPKDYTQDEHIATAIMLSLGGFLRKFMIKDYGEKIKRHKFALFDETSALEANSSGSQMLDDVVRQGRYFNMTLLKGSQNATDHGRDAPNMSMKFSFRQQTRGEAETMLDTLNLEKTESNITKLMTLGQGTCLFQDINGRTDTLIVDLVFQEIFDAFQTDTSSEEERDFERNLSKAGAK</sequence>
<evidence type="ECO:0000256" key="1">
    <source>
        <dbReference type="SAM" id="Coils"/>
    </source>
</evidence>
<dbReference type="SUPFAM" id="SSF52540">
    <property type="entry name" value="P-loop containing nucleoside triphosphate hydrolases"/>
    <property type="match status" value="1"/>
</dbReference>
<dbReference type="PANTHER" id="PTHR30121:SF6">
    <property type="entry name" value="SLR6007 PROTEIN"/>
    <property type="match status" value="1"/>
</dbReference>
<organism evidence="2">
    <name type="scientific">Staphylococcus simulans</name>
    <dbReference type="NCBI Taxonomy" id="1286"/>
    <lineage>
        <taxon>Bacteria</taxon>
        <taxon>Bacillati</taxon>
        <taxon>Bacillota</taxon>
        <taxon>Bacilli</taxon>
        <taxon>Bacillales</taxon>
        <taxon>Staphylococcaceae</taxon>
        <taxon>Staphylococcus</taxon>
    </lineage>
</organism>
<dbReference type="Gene3D" id="3.40.50.300">
    <property type="entry name" value="P-loop containing nucleotide triphosphate hydrolases"/>
    <property type="match status" value="2"/>
</dbReference>
<dbReference type="AlphaFoldDB" id="A0A6N2Z6D6"/>
<dbReference type="InterPro" id="IPR027417">
    <property type="entry name" value="P-loop_NTPase"/>
</dbReference>
<dbReference type="PANTHER" id="PTHR30121">
    <property type="entry name" value="UNCHARACTERIZED PROTEIN YJGR-RELATED"/>
    <property type="match status" value="1"/>
</dbReference>
<evidence type="ECO:0000313" key="2">
    <source>
        <dbReference type="EMBL" id="VYT73596.1"/>
    </source>
</evidence>
<dbReference type="Pfam" id="PF12846">
    <property type="entry name" value="AAA_10"/>
    <property type="match status" value="1"/>
</dbReference>
<keyword evidence="1" id="KW-0175">Coiled coil</keyword>
<protein>
    <submittedName>
        <fullName evidence="2">AAA-like domain protein</fullName>
    </submittedName>
</protein>
<gene>
    <name evidence="2" type="ORF">SSLFYP27_00509</name>
</gene>
<feature type="coiled-coil region" evidence="1">
    <location>
        <begin position="342"/>
        <end position="369"/>
    </location>
</feature>
<accession>A0A6N2Z6D6</accession>
<dbReference type="RefSeq" id="WP_156666459.1">
    <property type="nucleotide sequence ID" value="NZ_CACRUO010000015.1"/>
</dbReference>